<organism evidence="1 2">
    <name type="scientific">Dovyalis caffra</name>
    <dbReference type="NCBI Taxonomy" id="77055"/>
    <lineage>
        <taxon>Eukaryota</taxon>
        <taxon>Viridiplantae</taxon>
        <taxon>Streptophyta</taxon>
        <taxon>Embryophyta</taxon>
        <taxon>Tracheophyta</taxon>
        <taxon>Spermatophyta</taxon>
        <taxon>Magnoliopsida</taxon>
        <taxon>eudicotyledons</taxon>
        <taxon>Gunneridae</taxon>
        <taxon>Pentapetalae</taxon>
        <taxon>rosids</taxon>
        <taxon>fabids</taxon>
        <taxon>Malpighiales</taxon>
        <taxon>Salicaceae</taxon>
        <taxon>Flacourtieae</taxon>
        <taxon>Dovyalis</taxon>
    </lineage>
</organism>
<protein>
    <submittedName>
        <fullName evidence="1">Uncharacterized protein</fullName>
    </submittedName>
</protein>
<comment type="caution">
    <text evidence="1">The sequence shown here is derived from an EMBL/GenBank/DDBJ whole genome shotgun (WGS) entry which is preliminary data.</text>
</comment>
<reference evidence="1 2" key="1">
    <citation type="submission" date="2024-01" db="EMBL/GenBank/DDBJ databases">
        <authorList>
            <person name="Waweru B."/>
        </authorList>
    </citation>
    <scope>NUCLEOTIDE SEQUENCE [LARGE SCALE GENOMIC DNA]</scope>
</reference>
<name>A0AAV1SQK5_9ROSI</name>
<dbReference type="AlphaFoldDB" id="A0AAV1SQK5"/>
<sequence length="62" mass="6810">MVVAVREISGNDYDRLLVLKEIDGSGFLVERNLIRRLLAHVLGSSGTGFNWMDLSLYGGLGD</sequence>
<dbReference type="EMBL" id="CAWUPB010001197">
    <property type="protein sequence ID" value="CAK7356057.1"/>
    <property type="molecule type" value="Genomic_DNA"/>
</dbReference>
<gene>
    <name evidence="1" type="ORF">DCAF_LOCUS26324</name>
</gene>
<dbReference type="Proteomes" id="UP001314170">
    <property type="component" value="Unassembled WGS sequence"/>
</dbReference>
<accession>A0AAV1SQK5</accession>
<evidence type="ECO:0000313" key="2">
    <source>
        <dbReference type="Proteomes" id="UP001314170"/>
    </source>
</evidence>
<evidence type="ECO:0000313" key="1">
    <source>
        <dbReference type="EMBL" id="CAK7356057.1"/>
    </source>
</evidence>
<proteinExistence type="predicted"/>
<keyword evidence="2" id="KW-1185">Reference proteome</keyword>